<comment type="caution">
    <text evidence="1">The sequence shown here is derived from an EMBL/GenBank/DDBJ whole genome shotgun (WGS) entry which is preliminary data.</text>
</comment>
<proteinExistence type="predicted"/>
<dbReference type="EMBL" id="JAQQXP010000001">
    <property type="protein sequence ID" value="MDC8831724.1"/>
    <property type="molecule type" value="Genomic_DNA"/>
</dbReference>
<name>A0ABT5L3U9_9ALTE</name>
<evidence type="ECO:0000313" key="1">
    <source>
        <dbReference type="EMBL" id="MDC8831724.1"/>
    </source>
</evidence>
<organism evidence="1 2">
    <name type="scientific">Alteromonas gilva</name>
    <dbReference type="NCBI Taxonomy" id="2987522"/>
    <lineage>
        <taxon>Bacteria</taxon>
        <taxon>Pseudomonadati</taxon>
        <taxon>Pseudomonadota</taxon>
        <taxon>Gammaproteobacteria</taxon>
        <taxon>Alteromonadales</taxon>
        <taxon>Alteromonadaceae</taxon>
        <taxon>Alteromonas/Salinimonas group</taxon>
        <taxon>Alteromonas</taxon>
    </lineage>
</organism>
<gene>
    <name evidence="1" type="ORF">OIK42_13240</name>
</gene>
<protein>
    <submittedName>
        <fullName evidence="1">Glycosyltransferase family 2 protein</fullName>
    </submittedName>
</protein>
<keyword evidence="2" id="KW-1185">Reference proteome</keyword>
<dbReference type="RefSeq" id="WP_273641192.1">
    <property type="nucleotide sequence ID" value="NZ_JAQQXP010000001.1"/>
</dbReference>
<evidence type="ECO:0000313" key="2">
    <source>
        <dbReference type="Proteomes" id="UP001218788"/>
    </source>
</evidence>
<dbReference type="Pfam" id="PF13704">
    <property type="entry name" value="Glyco_tranf_2_4"/>
    <property type="match status" value="1"/>
</dbReference>
<dbReference type="Proteomes" id="UP001218788">
    <property type="component" value="Unassembled WGS sequence"/>
</dbReference>
<dbReference type="InterPro" id="IPR029044">
    <property type="entry name" value="Nucleotide-diphossugar_trans"/>
</dbReference>
<accession>A0ABT5L3U9</accession>
<reference evidence="1 2" key="1">
    <citation type="submission" date="2022-10" db="EMBL/GenBank/DDBJ databases">
        <title>Alteromonas sp. chi3 Genome sequencing.</title>
        <authorList>
            <person name="Park S."/>
        </authorList>
    </citation>
    <scope>NUCLEOTIDE SEQUENCE [LARGE SCALE GENOMIC DNA]</scope>
    <source>
        <strain evidence="2">chi3</strain>
    </source>
</reference>
<dbReference type="SUPFAM" id="SSF53448">
    <property type="entry name" value="Nucleotide-diphospho-sugar transferases"/>
    <property type="match status" value="1"/>
</dbReference>
<sequence>MKIKQTLYRLKQRLLERSHILRRVIHRCTRQPQRVKLVAVAKNEAAYIPEWIYHHLYFGFDDIEIYYNGCTDNTAALNTVFKQRNVKFICADEYFEESRYSPQMVIYKKALHEARQQGFGYVLFLDLDEYWLPTDCRSSIHTVINKMPYFDLLSFQWRNKVNETLFENAVPPAFTAEKSQQVKTLYKAYLRPFNMNPHNAVDKYLIRRQENGQPFASVNAYQSRLSEHTTPVNAFIVHRKYRSEQEYVAMLGRGRPTGNSGKVSLFKNNRQGFEEQAEQITYRFDNDSYADYHHYMTHALSASKVAAAIKDGQMHVLQRYQQVIALIASAPPHEAALLKRLLRGVTLNEVQQAYQQFLATNGLS</sequence>